<keyword evidence="1" id="KW-0732">Signal</keyword>
<dbReference type="Proteomes" id="UP000614601">
    <property type="component" value="Unassembled WGS sequence"/>
</dbReference>
<accession>A0A811LPX3</accession>
<dbReference type="AlphaFoldDB" id="A0A811LPX3"/>
<dbReference type="InterPro" id="IPR035940">
    <property type="entry name" value="CAP_sf"/>
</dbReference>
<organism evidence="3 4">
    <name type="scientific">Bursaphelenchus okinawaensis</name>
    <dbReference type="NCBI Taxonomy" id="465554"/>
    <lineage>
        <taxon>Eukaryota</taxon>
        <taxon>Metazoa</taxon>
        <taxon>Ecdysozoa</taxon>
        <taxon>Nematoda</taxon>
        <taxon>Chromadorea</taxon>
        <taxon>Rhabditida</taxon>
        <taxon>Tylenchina</taxon>
        <taxon>Tylenchomorpha</taxon>
        <taxon>Aphelenchoidea</taxon>
        <taxon>Aphelenchoididae</taxon>
        <taxon>Bursaphelenchus</taxon>
    </lineage>
</organism>
<proteinExistence type="predicted"/>
<dbReference type="PROSITE" id="PS01009">
    <property type="entry name" value="CRISP_1"/>
    <property type="match status" value="1"/>
</dbReference>
<comment type="caution">
    <text evidence="3">The sequence shown here is derived from an EMBL/GenBank/DDBJ whole genome shotgun (WGS) entry which is preliminary data.</text>
</comment>
<dbReference type="SMART" id="SM00198">
    <property type="entry name" value="SCP"/>
    <property type="match status" value="1"/>
</dbReference>
<dbReference type="SUPFAM" id="SSF55797">
    <property type="entry name" value="PR-1-like"/>
    <property type="match status" value="1"/>
</dbReference>
<evidence type="ECO:0000313" key="3">
    <source>
        <dbReference type="EMBL" id="CAD5230367.1"/>
    </source>
</evidence>
<dbReference type="EMBL" id="CAJFCW020000006">
    <property type="protein sequence ID" value="CAG9127719.1"/>
    <property type="molecule type" value="Genomic_DNA"/>
</dbReference>
<dbReference type="InterPro" id="IPR001283">
    <property type="entry name" value="CRISP-related"/>
</dbReference>
<keyword evidence="4" id="KW-1185">Reference proteome</keyword>
<sequence>MKHCIVLLVLLLSAVEVKAARLSSSQKKAIVKAHNDLRRTLATGGSEASDGTMPEAANMNELVWDDDLEAEAQTWAQQCEFRHPDESDYGQNIASQAPAISSSKAANKAMVSWWSEIAYYPAETAYEHISGTGHFTQMAWALTTRIGCAVQTCTEGGPAGFDDWSFTVCNYYPKGNMRRKDIYISGEPCSECEAGCHNSLCAP</sequence>
<evidence type="ECO:0000256" key="1">
    <source>
        <dbReference type="SAM" id="SignalP"/>
    </source>
</evidence>
<name>A0A811LPX3_9BILA</name>
<dbReference type="PRINTS" id="PR00837">
    <property type="entry name" value="V5TPXLIKE"/>
</dbReference>
<dbReference type="EMBL" id="CAJFDH010000006">
    <property type="protein sequence ID" value="CAD5230367.1"/>
    <property type="molecule type" value="Genomic_DNA"/>
</dbReference>
<evidence type="ECO:0000313" key="4">
    <source>
        <dbReference type="Proteomes" id="UP000614601"/>
    </source>
</evidence>
<dbReference type="InterPro" id="IPR002413">
    <property type="entry name" value="V5_allergen-like"/>
</dbReference>
<reference evidence="3" key="1">
    <citation type="submission" date="2020-09" db="EMBL/GenBank/DDBJ databases">
        <authorList>
            <person name="Kikuchi T."/>
        </authorList>
    </citation>
    <scope>NUCLEOTIDE SEQUENCE</scope>
    <source>
        <strain evidence="3">SH1</strain>
    </source>
</reference>
<dbReference type="Pfam" id="PF00188">
    <property type="entry name" value="CAP"/>
    <property type="match status" value="1"/>
</dbReference>
<dbReference type="PRINTS" id="PR00838">
    <property type="entry name" value="V5ALLERGEN"/>
</dbReference>
<dbReference type="OrthoDB" id="5874910at2759"/>
<dbReference type="InterPro" id="IPR018244">
    <property type="entry name" value="Allrgn_V5/Tpx1_CS"/>
</dbReference>
<protein>
    <recommendedName>
        <fullName evidence="2">SCP domain-containing protein</fullName>
    </recommendedName>
</protein>
<dbReference type="Proteomes" id="UP000783686">
    <property type="component" value="Unassembled WGS sequence"/>
</dbReference>
<evidence type="ECO:0000259" key="2">
    <source>
        <dbReference type="SMART" id="SM00198"/>
    </source>
</evidence>
<dbReference type="PANTHER" id="PTHR10334">
    <property type="entry name" value="CYSTEINE-RICH SECRETORY PROTEIN-RELATED"/>
    <property type="match status" value="1"/>
</dbReference>
<feature type="signal peptide" evidence="1">
    <location>
        <begin position="1"/>
        <end position="19"/>
    </location>
</feature>
<dbReference type="GO" id="GO:0005576">
    <property type="term" value="C:extracellular region"/>
    <property type="evidence" value="ECO:0007669"/>
    <property type="project" value="InterPro"/>
</dbReference>
<dbReference type="InterPro" id="IPR014044">
    <property type="entry name" value="CAP_dom"/>
</dbReference>
<dbReference type="CDD" id="cd05380">
    <property type="entry name" value="CAP_euk"/>
    <property type="match status" value="1"/>
</dbReference>
<feature type="chain" id="PRO_5035595860" description="SCP domain-containing protein" evidence="1">
    <location>
        <begin position="20"/>
        <end position="203"/>
    </location>
</feature>
<dbReference type="Gene3D" id="3.40.33.10">
    <property type="entry name" value="CAP"/>
    <property type="match status" value="1"/>
</dbReference>
<feature type="domain" description="SCP" evidence="2">
    <location>
        <begin position="25"/>
        <end position="179"/>
    </location>
</feature>
<gene>
    <name evidence="3" type="ORF">BOKJ2_LOCUS14100</name>
</gene>